<reference evidence="2 3" key="1">
    <citation type="journal article" date="2019" name="Int. J. Syst. Evol. Microbiol.">
        <title>The Global Catalogue of Microorganisms (GCM) 10K type strain sequencing project: providing services to taxonomists for standard genome sequencing and annotation.</title>
        <authorList>
            <consortium name="The Broad Institute Genomics Platform"/>
            <consortium name="The Broad Institute Genome Sequencing Center for Infectious Disease"/>
            <person name="Wu L."/>
            <person name="Ma J."/>
        </authorList>
    </citation>
    <scope>NUCLEOTIDE SEQUENCE [LARGE SCALE GENOMIC DNA]</scope>
    <source>
        <strain evidence="2 3">JCM 14326</strain>
    </source>
</reference>
<protein>
    <submittedName>
        <fullName evidence="2">Uncharacterized protein</fullName>
    </submittedName>
</protein>
<evidence type="ECO:0000313" key="2">
    <source>
        <dbReference type="EMBL" id="GAA1859016.1"/>
    </source>
</evidence>
<evidence type="ECO:0000256" key="1">
    <source>
        <dbReference type="SAM" id="MobiDB-lite"/>
    </source>
</evidence>
<evidence type="ECO:0000313" key="3">
    <source>
        <dbReference type="Proteomes" id="UP001501094"/>
    </source>
</evidence>
<keyword evidence="3" id="KW-1185">Reference proteome</keyword>
<dbReference type="Proteomes" id="UP001501094">
    <property type="component" value="Unassembled WGS sequence"/>
</dbReference>
<dbReference type="EMBL" id="BAAANL010000003">
    <property type="protein sequence ID" value="GAA1859016.1"/>
    <property type="molecule type" value="Genomic_DNA"/>
</dbReference>
<comment type="caution">
    <text evidence="2">The sequence shown here is derived from an EMBL/GenBank/DDBJ whole genome shotgun (WGS) entry which is preliminary data.</text>
</comment>
<sequence>MGRANAIAAYTLFPNLNHRAHRALDYMALVSLDPPGTGGNEPLRYYGGHAAIAAALGLVDWSVGQLDPKEHRSQAEVVRRVIKELTAAGAITTEVGGYRARAAEYRLHLDPLEQRNGGALNNVAAGHSQRHGGASPRCDGGAKRRKTHSTQLEGERGTSPNCRTDRARDVEPMNYELASQVVISALGSRSHDAVERRSRDRQISTRAAVLELAAELKARSAA</sequence>
<feature type="region of interest" description="Disordered" evidence="1">
    <location>
        <begin position="123"/>
        <end position="166"/>
    </location>
</feature>
<accession>A0ABN2NDI9</accession>
<proteinExistence type="predicted"/>
<name>A0ABN2NDI9_9MICO</name>
<gene>
    <name evidence="2" type="ORF">GCM10009751_15560</name>
</gene>
<dbReference type="RefSeq" id="WP_344101302.1">
    <property type="nucleotide sequence ID" value="NZ_BAAANL010000003.1"/>
</dbReference>
<organism evidence="2 3">
    <name type="scientific">Myceligenerans crystallogenes</name>
    <dbReference type="NCBI Taxonomy" id="316335"/>
    <lineage>
        <taxon>Bacteria</taxon>
        <taxon>Bacillati</taxon>
        <taxon>Actinomycetota</taxon>
        <taxon>Actinomycetes</taxon>
        <taxon>Micrococcales</taxon>
        <taxon>Promicromonosporaceae</taxon>
        <taxon>Myceligenerans</taxon>
    </lineage>
</organism>